<comment type="caution">
    <text evidence="6">The sequence shown here is derived from an EMBL/GenBank/DDBJ whole genome shotgun (WGS) entry which is preliminary data.</text>
</comment>
<dbReference type="InterPro" id="IPR051054">
    <property type="entry name" value="SorC_transcr_regulators"/>
</dbReference>
<dbReference type="Gene3D" id="3.40.50.1360">
    <property type="match status" value="1"/>
</dbReference>
<keyword evidence="7" id="KW-1185">Reference proteome</keyword>
<feature type="domain" description="Sugar-binding" evidence="5">
    <location>
        <begin position="68"/>
        <end position="329"/>
    </location>
</feature>
<dbReference type="InterPro" id="IPR037171">
    <property type="entry name" value="NagB/RpiA_transferase-like"/>
</dbReference>
<dbReference type="InterPro" id="IPR007324">
    <property type="entry name" value="Sugar-bd_dom_put"/>
</dbReference>
<reference evidence="6 7" key="1">
    <citation type="journal article" date="2020" name="Cell Host Microbe">
        <title>Functional and Genomic Variation between Human-Derived Isolates of Lachnospiraceae Reveals Inter- and Intra-Species Diversity.</title>
        <authorList>
            <person name="Sorbara M.T."/>
            <person name="Littmann E.R."/>
            <person name="Fontana E."/>
            <person name="Moody T.U."/>
            <person name="Kohout C.E."/>
            <person name="Gjonbalaj M."/>
            <person name="Eaton V."/>
            <person name="Seok R."/>
            <person name="Leiner I.M."/>
            <person name="Pamer E.G."/>
        </authorList>
    </citation>
    <scope>NUCLEOTIDE SEQUENCE [LARGE SCALE GENOMIC DNA]</scope>
    <source>
        <strain evidence="6 7">MSK.14.57</strain>
    </source>
</reference>
<evidence type="ECO:0000256" key="1">
    <source>
        <dbReference type="ARBA" id="ARBA00010466"/>
    </source>
</evidence>
<dbReference type="PANTHER" id="PTHR34294">
    <property type="entry name" value="TRANSCRIPTIONAL REGULATOR-RELATED"/>
    <property type="match status" value="1"/>
</dbReference>
<gene>
    <name evidence="6" type="ORF">G5A72_07730</name>
</gene>
<dbReference type="PANTHER" id="PTHR34294:SF1">
    <property type="entry name" value="TRANSCRIPTIONAL REGULATOR LSRR"/>
    <property type="match status" value="1"/>
</dbReference>
<dbReference type="EMBL" id="JAAITB010000014">
    <property type="protein sequence ID" value="NSJ79471.1"/>
    <property type="molecule type" value="Genomic_DNA"/>
</dbReference>
<comment type="similarity">
    <text evidence="1">Belongs to the SorC transcriptional regulatory family.</text>
</comment>
<name>A0ABX2HXJ7_ANAHA</name>
<evidence type="ECO:0000256" key="4">
    <source>
        <dbReference type="ARBA" id="ARBA00023163"/>
    </source>
</evidence>
<proteinExistence type="inferred from homology"/>
<dbReference type="Proteomes" id="UP001644750">
    <property type="component" value="Unassembled WGS sequence"/>
</dbReference>
<evidence type="ECO:0000256" key="3">
    <source>
        <dbReference type="ARBA" id="ARBA00023125"/>
    </source>
</evidence>
<sequence length="329" mass="36743">MWHIHDGGSQMKSDRFLIKAAELYYRDGLSQQEIAKKLHTSRTSISRALIQARNEGYVQIRIQYPEQSDLALERKLEEKYGLTEALIAVPAYEQSSDQEVAFQAVDYILRVLKKNMVFGMTWGRAMHEFVEQLAKDERLRSLSFQNVKVVPFLGTPGAIQSDSWNTTTYSNTLATKVGNLLHCASYNLSAPMYVEGTKEKELIESIDEIAKVLHMAETADIALIGIGSMQDDSSIIKAEIRTKEEYKELVRKGAVGEIVGRIYDKNGQTVDEDLKRKMVGISLDKIAKIPVRVGMSYGKDKIEAIKGAIAGGLVNVLVTDVPTAELLLK</sequence>
<keyword evidence="2" id="KW-0805">Transcription regulation</keyword>
<dbReference type="SUPFAM" id="SSF100950">
    <property type="entry name" value="NagB/RpiA/CoA transferase-like"/>
    <property type="match status" value="1"/>
</dbReference>
<evidence type="ECO:0000259" key="5">
    <source>
        <dbReference type="Pfam" id="PF04198"/>
    </source>
</evidence>
<dbReference type="Gene3D" id="1.10.10.60">
    <property type="entry name" value="Homeodomain-like"/>
    <property type="match status" value="1"/>
</dbReference>
<dbReference type="Pfam" id="PF04198">
    <property type="entry name" value="Sugar-bind"/>
    <property type="match status" value="1"/>
</dbReference>
<keyword evidence="4" id="KW-0804">Transcription</keyword>
<protein>
    <submittedName>
        <fullName evidence="6">GntR family transcriptional regulator</fullName>
    </submittedName>
</protein>
<accession>A0ABX2HXJ7</accession>
<evidence type="ECO:0000313" key="7">
    <source>
        <dbReference type="Proteomes" id="UP001644750"/>
    </source>
</evidence>
<evidence type="ECO:0000313" key="6">
    <source>
        <dbReference type="EMBL" id="NSJ79471.1"/>
    </source>
</evidence>
<organism evidence="6 7">
    <name type="scientific">Anaerostipes hadrus</name>
    <dbReference type="NCBI Taxonomy" id="649756"/>
    <lineage>
        <taxon>Bacteria</taxon>
        <taxon>Bacillati</taxon>
        <taxon>Bacillota</taxon>
        <taxon>Clostridia</taxon>
        <taxon>Lachnospirales</taxon>
        <taxon>Lachnospiraceae</taxon>
        <taxon>Anaerostipes</taxon>
    </lineage>
</organism>
<keyword evidence="3" id="KW-0238">DNA-binding</keyword>
<evidence type="ECO:0000256" key="2">
    <source>
        <dbReference type="ARBA" id="ARBA00023015"/>
    </source>
</evidence>